<dbReference type="GO" id="GO:0006567">
    <property type="term" value="P:L-threonine catabolic process"/>
    <property type="evidence" value="ECO:0007669"/>
    <property type="project" value="TreeGrafter"/>
</dbReference>
<feature type="compositionally biased region" description="Polar residues" evidence="11">
    <location>
        <begin position="382"/>
        <end position="401"/>
    </location>
</feature>
<dbReference type="GO" id="GO:0030170">
    <property type="term" value="F:pyridoxal phosphate binding"/>
    <property type="evidence" value="ECO:0007669"/>
    <property type="project" value="InterPro"/>
</dbReference>
<dbReference type="Pfam" id="PF00291">
    <property type="entry name" value="PALP"/>
    <property type="match status" value="1"/>
</dbReference>
<feature type="domain" description="Tryptophan synthase beta chain-like PALP" evidence="12">
    <location>
        <begin position="37"/>
        <end position="343"/>
    </location>
</feature>
<comment type="pathway">
    <text evidence="3">Carbohydrate biosynthesis; gluconeogenesis.</text>
</comment>
<evidence type="ECO:0000256" key="9">
    <source>
        <dbReference type="ARBA" id="ARBA00023239"/>
    </source>
</evidence>
<dbReference type="VEuPathDB" id="FungiDB:PMAA_094390"/>
<gene>
    <name evidence="13" type="ORF">PMAA_094390</name>
</gene>
<dbReference type="PhylomeDB" id="B6QHI6"/>
<evidence type="ECO:0000259" key="12">
    <source>
        <dbReference type="Pfam" id="PF00291"/>
    </source>
</evidence>
<dbReference type="AlphaFoldDB" id="B6QHI6"/>
<comment type="similarity">
    <text evidence="4">Belongs to the serine/threonine dehydratase family.</text>
</comment>
<comment type="cofactor">
    <cofactor evidence="1">
        <name>pyridoxal 5'-phosphate</name>
        <dbReference type="ChEBI" id="CHEBI:597326"/>
    </cofactor>
</comment>
<evidence type="ECO:0000256" key="2">
    <source>
        <dbReference type="ARBA" id="ARBA00004496"/>
    </source>
</evidence>
<accession>B6QHI6</accession>
<comment type="catalytic activity">
    <reaction evidence="10">
        <text>L-serine = pyruvate + NH4(+)</text>
        <dbReference type="Rhea" id="RHEA:19169"/>
        <dbReference type="ChEBI" id="CHEBI:15361"/>
        <dbReference type="ChEBI" id="CHEBI:28938"/>
        <dbReference type="ChEBI" id="CHEBI:33384"/>
        <dbReference type="EC" id="4.3.1.17"/>
    </reaction>
</comment>
<keyword evidence="8" id="KW-0663">Pyridoxal phosphate</keyword>
<dbReference type="InterPro" id="IPR050147">
    <property type="entry name" value="Ser/Thr_Dehydratase"/>
</dbReference>
<evidence type="ECO:0000256" key="3">
    <source>
        <dbReference type="ARBA" id="ARBA00004742"/>
    </source>
</evidence>
<evidence type="ECO:0000256" key="8">
    <source>
        <dbReference type="ARBA" id="ARBA00022898"/>
    </source>
</evidence>
<evidence type="ECO:0000313" key="13">
    <source>
        <dbReference type="EMBL" id="EEA22831.1"/>
    </source>
</evidence>
<dbReference type="FunFam" id="3.40.50.1100:FF:000040">
    <property type="entry name" value="L-serine dehydratase, putative"/>
    <property type="match status" value="1"/>
</dbReference>
<name>B6QHI6_TALMQ</name>
<proteinExistence type="inferred from homology"/>
<sequence>MTEAIDNPVLLQPLFSSKTKTKTPKKSVYKPRKPWIETPLIESAILSKKAGCRIFLKLENIQPGGSFKSRAMASLILHHINHPSNTNKRLHFFINSGGNAGLAAVCAARSLSYPCTVVVPTSTSRLMVDKLCAAGATQVIQHGDTIAAAGEYMTNILMNDHSSGNEGGEGEGVKKIALHPFDHEAIWEGNSTIVDELAAQLPPADDDNDDGEEDTLPMDAVICSVGGGGLMNGLIQGIQRHRSSQKKKDIHILAVETDGTQSMNLAMSSRTLVTLPKITSMAVSLACVRVSQRTFDYCVSPPPGVKIHSAVLSDADAARGCLRLADDERILVELACGVCVEAAVGDASTDLMSRTIKRGRDADKDEGYDELHDVKKKRVNGSPLSCPSDSGVGSSDTESDTVLSNQLTSSYLREMIPDLTSQSRVVIIVCGGSNVTTGMAGEWRERLANGWI</sequence>
<dbReference type="GO" id="GO:0003941">
    <property type="term" value="F:L-serine ammonia-lyase activity"/>
    <property type="evidence" value="ECO:0007669"/>
    <property type="project" value="UniProtKB-EC"/>
</dbReference>
<dbReference type="OrthoDB" id="7773036at2759"/>
<evidence type="ECO:0000256" key="5">
    <source>
        <dbReference type="ARBA" id="ARBA00012093"/>
    </source>
</evidence>
<dbReference type="EC" id="4.3.1.17" evidence="5"/>
<evidence type="ECO:0000256" key="11">
    <source>
        <dbReference type="SAM" id="MobiDB-lite"/>
    </source>
</evidence>
<evidence type="ECO:0000256" key="10">
    <source>
        <dbReference type="ARBA" id="ARBA00049406"/>
    </source>
</evidence>
<evidence type="ECO:0000256" key="6">
    <source>
        <dbReference type="ARBA" id="ARBA00022432"/>
    </source>
</evidence>
<comment type="subcellular location">
    <subcellularLocation>
        <location evidence="2">Cytoplasm</location>
    </subcellularLocation>
</comment>
<reference evidence="14" key="1">
    <citation type="journal article" date="2015" name="Genome Announc.">
        <title>Genome sequence of the AIDS-associated pathogen Penicillium marneffei (ATCC18224) and its near taxonomic relative Talaromyces stipitatus (ATCC10500).</title>
        <authorList>
            <person name="Nierman W.C."/>
            <person name="Fedorova-Abrams N.D."/>
            <person name="Andrianopoulos A."/>
        </authorList>
    </citation>
    <scope>NUCLEOTIDE SEQUENCE [LARGE SCALE GENOMIC DNA]</scope>
    <source>
        <strain evidence="14">ATCC 18224 / CBS 334.59 / QM 7333</strain>
    </source>
</reference>
<dbReference type="GO" id="GO:0004794">
    <property type="term" value="F:threonine deaminase activity"/>
    <property type="evidence" value="ECO:0007669"/>
    <property type="project" value="TreeGrafter"/>
</dbReference>
<feature type="region of interest" description="Disordered" evidence="11">
    <location>
        <begin position="378"/>
        <end position="401"/>
    </location>
</feature>
<evidence type="ECO:0000313" key="14">
    <source>
        <dbReference type="Proteomes" id="UP000001294"/>
    </source>
</evidence>
<dbReference type="Gene3D" id="3.40.50.1100">
    <property type="match status" value="2"/>
</dbReference>
<keyword evidence="14" id="KW-1185">Reference proteome</keyword>
<dbReference type="InterPro" id="IPR001926">
    <property type="entry name" value="TrpB-like_PALP"/>
</dbReference>
<dbReference type="InterPro" id="IPR000634">
    <property type="entry name" value="Ser/Thr_deHydtase_PyrdxlP-BS"/>
</dbReference>
<dbReference type="GO" id="GO:0006565">
    <property type="term" value="P:L-serine catabolic process"/>
    <property type="evidence" value="ECO:0007669"/>
    <property type="project" value="TreeGrafter"/>
</dbReference>
<keyword evidence="9" id="KW-0456">Lyase</keyword>
<protein>
    <recommendedName>
        <fullName evidence="5">L-serine ammonia-lyase</fullName>
        <ecNumber evidence="5">4.3.1.17</ecNumber>
    </recommendedName>
</protein>
<evidence type="ECO:0000256" key="4">
    <source>
        <dbReference type="ARBA" id="ARBA00010869"/>
    </source>
</evidence>
<dbReference type="SUPFAM" id="SSF53686">
    <property type="entry name" value="Tryptophan synthase beta subunit-like PLP-dependent enzymes"/>
    <property type="match status" value="1"/>
</dbReference>
<dbReference type="HOGENOM" id="CLU_021152_3_1_1"/>
<evidence type="ECO:0000256" key="7">
    <source>
        <dbReference type="ARBA" id="ARBA00022490"/>
    </source>
</evidence>
<keyword evidence="6" id="KW-0312">Gluconeogenesis</keyword>
<dbReference type="GO" id="GO:0006094">
    <property type="term" value="P:gluconeogenesis"/>
    <property type="evidence" value="ECO:0007669"/>
    <property type="project" value="UniProtKB-KW"/>
</dbReference>
<dbReference type="GO" id="GO:0009097">
    <property type="term" value="P:isoleucine biosynthetic process"/>
    <property type="evidence" value="ECO:0007669"/>
    <property type="project" value="TreeGrafter"/>
</dbReference>
<dbReference type="PROSITE" id="PS00165">
    <property type="entry name" value="DEHYDRATASE_SER_THR"/>
    <property type="match status" value="1"/>
</dbReference>
<evidence type="ECO:0000256" key="1">
    <source>
        <dbReference type="ARBA" id="ARBA00001933"/>
    </source>
</evidence>
<dbReference type="STRING" id="441960.B6QHI6"/>
<dbReference type="Proteomes" id="UP000001294">
    <property type="component" value="Unassembled WGS sequence"/>
</dbReference>
<dbReference type="EMBL" id="DS995902">
    <property type="protein sequence ID" value="EEA22831.1"/>
    <property type="molecule type" value="Genomic_DNA"/>
</dbReference>
<dbReference type="GO" id="GO:0005737">
    <property type="term" value="C:cytoplasm"/>
    <property type="evidence" value="ECO:0007669"/>
    <property type="project" value="UniProtKB-SubCell"/>
</dbReference>
<organism evidence="13 14">
    <name type="scientific">Talaromyces marneffei (strain ATCC 18224 / CBS 334.59 / QM 7333)</name>
    <name type="common">Penicillium marneffei</name>
    <dbReference type="NCBI Taxonomy" id="441960"/>
    <lineage>
        <taxon>Eukaryota</taxon>
        <taxon>Fungi</taxon>
        <taxon>Dikarya</taxon>
        <taxon>Ascomycota</taxon>
        <taxon>Pezizomycotina</taxon>
        <taxon>Eurotiomycetes</taxon>
        <taxon>Eurotiomycetidae</taxon>
        <taxon>Eurotiales</taxon>
        <taxon>Trichocomaceae</taxon>
        <taxon>Talaromyces</taxon>
        <taxon>Talaromyces sect. Talaromyces</taxon>
    </lineage>
</organism>
<keyword evidence="7" id="KW-0963">Cytoplasm</keyword>
<dbReference type="InterPro" id="IPR036052">
    <property type="entry name" value="TrpB-like_PALP_sf"/>
</dbReference>
<dbReference type="PANTHER" id="PTHR48078">
    <property type="entry name" value="THREONINE DEHYDRATASE, MITOCHONDRIAL-RELATED"/>
    <property type="match status" value="1"/>
</dbReference>
<dbReference type="PANTHER" id="PTHR48078:SF4">
    <property type="entry name" value="DEHYDRATASE, PUTATIVE (AFU_ORTHOLOGUE AFUA_4G07810)-RELATED"/>
    <property type="match status" value="1"/>
</dbReference>